<dbReference type="STRING" id="747682.MALL_0774"/>
<evidence type="ECO:0000313" key="6">
    <source>
        <dbReference type="Proteomes" id="UP000004757"/>
    </source>
</evidence>
<accession>D4XV66</accession>
<dbReference type="GO" id="GO:0000287">
    <property type="term" value="F:magnesium ion binding"/>
    <property type="evidence" value="ECO:0007669"/>
    <property type="project" value="InterPro"/>
</dbReference>
<dbReference type="SUPFAM" id="SSF56214">
    <property type="entry name" value="4'-phosphopantetheinyl transferase"/>
    <property type="match status" value="1"/>
</dbReference>
<dbReference type="eggNOG" id="COG0736">
    <property type="taxonomic scope" value="Bacteria"/>
</dbReference>
<evidence type="ECO:0000256" key="1">
    <source>
        <dbReference type="ARBA" id="ARBA00022679"/>
    </source>
</evidence>
<dbReference type="GO" id="GO:0008897">
    <property type="term" value="F:holo-[acyl-carrier-protein] synthase activity"/>
    <property type="evidence" value="ECO:0007669"/>
    <property type="project" value="InterPro"/>
</dbReference>
<dbReference type="RefSeq" id="WP_005683184.1">
    <property type="nucleotide sequence ID" value="NZ_ADNC01000004.1"/>
</dbReference>
<dbReference type="AlphaFoldDB" id="D4XV66"/>
<keyword evidence="3" id="KW-0460">Magnesium</keyword>
<protein>
    <submittedName>
        <fullName evidence="5">Phosphopantethiene--protein transferase domain protein</fullName>
    </submittedName>
</protein>
<dbReference type="InterPro" id="IPR004568">
    <property type="entry name" value="Ppantetheine-prot_Trfase_dom"/>
</dbReference>
<feature type="domain" description="4'-phosphopantetheinyl transferase" evidence="4">
    <location>
        <begin position="2"/>
        <end position="75"/>
    </location>
</feature>
<keyword evidence="6" id="KW-1185">Reference proteome</keyword>
<dbReference type="Gene3D" id="3.90.470.20">
    <property type="entry name" value="4'-phosphopantetheinyl transferase domain"/>
    <property type="match status" value="1"/>
</dbReference>
<dbReference type="Proteomes" id="UP000004757">
    <property type="component" value="Unassembled WGS sequence"/>
</dbReference>
<dbReference type="GO" id="GO:0006633">
    <property type="term" value="P:fatty acid biosynthetic process"/>
    <property type="evidence" value="ECO:0007669"/>
    <property type="project" value="InterPro"/>
</dbReference>
<organism evidence="5 6">
    <name type="scientific">Mycoplasmopsis alligatoris A21JP2</name>
    <dbReference type="NCBI Taxonomy" id="747682"/>
    <lineage>
        <taxon>Bacteria</taxon>
        <taxon>Bacillati</taxon>
        <taxon>Mycoplasmatota</taxon>
        <taxon>Mycoplasmoidales</taxon>
        <taxon>Metamycoplasmataceae</taxon>
        <taxon>Mycoplasmopsis</taxon>
    </lineage>
</organism>
<dbReference type="Pfam" id="PF01648">
    <property type="entry name" value="ACPS"/>
    <property type="match status" value="1"/>
</dbReference>
<dbReference type="EMBL" id="ADNC01000004">
    <property type="protein sequence ID" value="EFF41761.1"/>
    <property type="molecule type" value="Genomic_DNA"/>
</dbReference>
<dbReference type="InterPro" id="IPR008278">
    <property type="entry name" value="4-PPantetheinyl_Trfase_dom"/>
</dbReference>
<keyword evidence="1 5" id="KW-0808">Transferase</keyword>
<name>D4XV66_9BACT</name>
<evidence type="ECO:0000256" key="2">
    <source>
        <dbReference type="ARBA" id="ARBA00022723"/>
    </source>
</evidence>
<evidence type="ECO:0000259" key="4">
    <source>
        <dbReference type="Pfam" id="PF01648"/>
    </source>
</evidence>
<dbReference type="OrthoDB" id="389495at2"/>
<sequence length="106" mass="12311">MLGVDLVKISRFNNKSLEFAQKILSKNELEEFLALDKDQKALFLARSWAIKEAIFKADNTKNKFSKIDLCKINNKWTYKNFNISISHEDDLLIAIAMKEVLNECKN</sequence>
<evidence type="ECO:0000313" key="5">
    <source>
        <dbReference type="EMBL" id="EFF41761.1"/>
    </source>
</evidence>
<comment type="caution">
    <text evidence="5">The sequence shown here is derived from an EMBL/GenBank/DDBJ whole genome shotgun (WGS) entry which is preliminary data.</text>
</comment>
<dbReference type="InterPro" id="IPR037143">
    <property type="entry name" value="4-PPantetheinyl_Trfase_dom_sf"/>
</dbReference>
<dbReference type="NCBIfam" id="TIGR00556">
    <property type="entry name" value="pantethn_trn"/>
    <property type="match status" value="1"/>
</dbReference>
<evidence type="ECO:0000256" key="3">
    <source>
        <dbReference type="ARBA" id="ARBA00022842"/>
    </source>
</evidence>
<keyword evidence="2" id="KW-0479">Metal-binding</keyword>
<proteinExistence type="predicted"/>
<gene>
    <name evidence="5" type="ORF">MALL_0774</name>
</gene>
<reference evidence="5 6" key="1">
    <citation type="submission" date="2010-03" db="EMBL/GenBank/DDBJ databases">
        <authorList>
            <person name="Glass J.I."/>
            <person name="Benders G.A."/>
            <person name="Durkin A.S."/>
            <person name="Farmerie W.G."/>
            <person name="Hlavinka K."/>
            <person name="Hostetler J."/>
            <person name="Jackson J."/>
            <person name="May M.A."/>
            <person name="Miller R.H."/>
            <person name="Paralanov V."/>
            <person name="Radune D."/>
            <person name="Szczypinski B."/>
            <person name="Brown D.R."/>
        </authorList>
    </citation>
    <scope>NUCLEOTIDE SEQUENCE [LARGE SCALE GENOMIC DNA]</scope>
    <source>
        <strain evidence="5 6">A21JP2</strain>
    </source>
</reference>